<evidence type="ECO:0000256" key="2">
    <source>
        <dbReference type="SAM" id="Phobius"/>
    </source>
</evidence>
<dbReference type="EMBL" id="CADCVR010000013">
    <property type="protein sequence ID" value="CAA9476303.1"/>
    <property type="molecule type" value="Genomic_DNA"/>
</dbReference>
<accession>A0A6J4RUF5</accession>
<feature type="chain" id="PRO_5026941833" evidence="3">
    <location>
        <begin position="28"/>
        <end position="178"/>
    </location>
</feature>
<protein>
    <submittedName>
        <fullName evidence="4">Uncharacterized protein</fullName>
    </submittedName>
</protein>
<keyword evidence="2" id="KW-1133">Transmembrane helix</keyword>
<sequence length="178" mass="18855">MMSFRPQRRAALVCLLLAFCAPRTAWAQQEEGVTIDPGAPSSKEYAVPLETARKAASGSAGASNKQPTERSPQRFGEGITPDEGPAARIREFQRRNAQQTRKTSSKSRKAPERAGGIADGSQSAQAQSAADPELRRLLADSGTGSDGTVAMAVGGAAVLAMALGGGWWWRRRGEEPMS</sequence>
<feature type="compositionally biased region" description="Low complexity" evidence="1">
    <location>
        <begin position="114"/>
        <end position="131"/>
    </location>
</feature>
<proteinExistence type="predicted"/>
<organism evidence="4">
    <name type="scientific">uncultured Solirubrobacteraceae bacterium</name>
    <dbReference type="NCBI Taxonomy" id="1162706"/>
    <lineage>
        <taxon>Bacteria</taxon>
        <taxon>Bacillati</taxon>
        <taxon>Actinomycetota</taxon>
        <taxon>Thermoleophilia</taxon>
        <taxon>Solirubrobacterales</taxon>
        <taxon>Solirubrobacteraceae</taxon>
        <taxon>environmental samples</taxon>
    </lineage>
</organism>
<evidence type="ECO:0000256" key="1">
    <source>
        <dbReference type="SAM" id="MobiDB-lite"/>
    </source>
</evidence>
<evidence type="ECO:0000256" key="3">
    <source>
        <dbReference type="SAM" id="SignalP"/>
    </source>
</evidence>
<feature type="transmembrane region" description="Helical" evidence="2">
    <location>
        <begin position="149"/>
        <end position="169"/>
    </location>
</feature>
<dbReference type="NCBIfam" id="TIGR01167">
    <property type="entry name" value="LPXTG_anchor"/>
    <property type="match status" value="1"/>
</dbReference>
<evidence type="ECO:0000313" key="4">
    <source>
        <dbReference type="EMBL" id="CAA9476303.1"/>
    </source>
</evidence>
<keyword evidence="3" id="KW-0732">Signal</keyword>
<keyword evidence="2" id="KW-0812">Transmembrane</keyword>
<keyword evidence="2" id="KW-0472">Membrane</keyword>
<dbReference type="AlphaFoldDB" id="A0A6J4RUF5"/>
<gene>
    <name evidence="4" type="ORF">AVDCRST_MAG53-277</name>
</gene>
<feature type="signal peptide" evidence="3">
    <location>
        <begin position="1"/>
        <end position="27"/>
    </location>
</feature>
<feature type="region of interest" description="Disordered" evidence="1">
    <location>
        <begin position="51"/>
        <end position="132"/>
    </location>
</feature>
<name>A0A6J4RUF5_9ACTN</name>
<reference evidence="4" key="1">
    <citation type="submission" date="2020-02" db="EMBL/GenBank/DDBJ databases">
        <authorList>
            <person name="Meier V. D."/>
        </authorList>
    </citation>
    <scope>NUCLEOTIDE SEQUENCE</scope>
    <source>
        <strain evidence="4">AVDCRST_MAG53</strain>
    </source>
</reference>